<dbReference type="OrthoDB" id="236568at2"/>
<dbReference type="AlphaFoldDB" id="A0A4R9BI79"/>
<dbReference type="RefSeq" id="WP_134642784.1">
    <property type="nucleotide sequence ID" value="NZ_SOHM01000049.1"/>
</dbReference>
<dbReference type="Gene3D" id="3.40.50.2300">
    <property type="match status" value="1"/>
</dbReference>
<dbReference type="PROSITE" id="PS50930">
    <property type="entry name" value="HTH_LYTTR"/>
    <property type="match status" value="1"/>
</dbReference>
<comment type="caution">
    <text evidence="4">The sequence shown here is derived from an EMBL/GenBank/DDBJ whole genome shotgun (WGS) entry which is preliminary data.</text>
</comment>
<dbReference type="SMART" id="SM00850">
    <property type="entry name" value="LytTR"/>
    <property type="match status" value="1"/>
</dbReference>
<keyword evidence="1" id="KW-0597">Phosphoprotein</keyword>
<feature type="domain" description="HTH LytTR-type" evidence="3">
    <location>
        <begin position="130"/>
        <end position="229"/>
    </location>
</feature>
<reference evidence="4 5" key="1">
    <citation type="submission" date="2019-03" db="EMBL/GenBank/DDBJ databases">
        <title>Genomics of glacier-inhabiting Cryobacterium strains.</title>
        <authorList>
            <person name="Liu Q."/>
            <person name="Xin Y.-H."/>
        </authorList>
    </citation>
    <scope>NUCLEOTIDE SEQUENCE [LARGE SCALE GENOMIC DNA]</scope>
    <source>
        <strain evidence="4 5">Sr59</strain>
    </source>
</reference>
<feature type="domain" description="Response regulatory" evidence="2">
    <location>
        <begin position="3"/>
        <end position="120"/>
    </location>
</feature>
<evidence type="ECO:0000259" key="3">
    <source>
        <dbReference type="PROSITE" id="PS50930"/>
    </source>
</evidence>
<dbReference type="PANTHER" id="PTHR37299:SF1">
    <property type="entry name" value="STAGE 0 SPORULATION PROTEIN A HOMOLOG"/>
    <property type="match status" value="1"/>
</dbReference>
<dbReference type="InterPro" id="IPR011006">
    <property type="entry name" value="CheY-like_superfamily"/>
</dbReference>
<dbReference type="PROSITE" id="PS50110">
    <property type="entry name" value="RESPONSE_REGULATORY"/>
    <property type="match status" value="1"/>
</dbReference>
<evidence type="ECO:0000313" key="5">
    <source>
        <dbReference type="Proteomes" id="UP000298468"/>
    </source>
</evidence>
<feature type="modified residue" description="4-aspartylphosphate" evidence="1">
    <location>
        <position position="57"/>
    </location>
</feature>
<dbReference type="GO" id="GO:0000156">
    <property type="term" value="F:phosphorelay response regulator activity"/>
    <property type="evidence" value="ECO:0007669"/>
    <property type="project" value="InterPro"/>
</dbReference>
<gene>
    <name evidence="4" type="ORF">E3T61_21045</name>
</gene>
<protein>
    <submittedName>
        <fullName evidence="4">Response regulator transcription factor</fullName>
    </submittedName>
</protein>
<dbReference type="Pfam" id="PF04397">
    <property type="entry name" value="LytTR"/>
    <property type="match status" value="1"/>
</dbReference>
<dbReference type="PANTHER" id="PTHR37299">
    <property type="entry name" value="TRANSCRIPTIONAL REGULATOR-RELATED"/>
    <property type="match status" value="1"/>
</dbReference>
<organism evidence="4 5">
    <name type="scientific">Cryobacterium lactosi</name>
    <dbReference type="NCBI Taxonomy" id="1259202"/>
    <lineage>
        <taxon>Bacteria</taxon>
        <taxon>Bacillati</taxon>
        <taxon>Actinomycetota</taxon>
        <taxon>Actinomycetes</taxon>
        <taxon>Micrococcales</taxon>
        <taxon>Microbacteriaceae</taxon>
        <taxon>Cryobacterium</taxon>
    </lineage>
</organism>
<dbReference type="EMBL" id="SOHM01000049">
    <property type="protein sequence ID" value="TFD83525.1"/>
    <property type="molecule type" value="Genomic_DNA"/>
</dbReference>
<keyword evidence="5" id="KW-1185">Reference proteome</keyword>
<evidence type="ECO:0000259" key="2">
    <source>
        <dbReference type="PROSITE" id="PS50110"/>
    </source>
</evidence>
<evidence type="ECO:0000313" key="4">
    <source>
        <dbReference type="EMBL" id="TFD83525.1"/>
    </source>
</evidence>
<dbReference type="InterPro" id="IPR007492">
    <property type="entry name" value="LytTR_DNA-bd_dom"/>
</dbReference>
<sequence>MLNVAIVDDDASAVELLRASLSTYSARTGENFEITAFPEATRFLDGYRARFDIVFMDIEMPTMDGMTAAAHLRAVDAQVALIFVTNIVQLAAKGYEVDALDYIIKPFAYPDFERKLRRAVRACQHFTGALVVAQQGGTRRVLLRDIQFIEVRGHSLLLHTEDGIIHGSGTLQDTERKLSGEGFLRCSKAYLVNQKHVTVVKGMILTMSSGERLSIGRSYRKTFMSELAEFLGEAYVI</sequence>
<dbReference type="SUPFAM" id="SSF52172">
    <property type="entry name" value="CheY-like"/>
    <property type="match status" value="1"/>
</dbReference>
<dbReference type="Gene3D" id="2.40.50.1020">
    <property type="entry name" value="LytTr DNA-binding domain"/>
    <property type="match status" value="1"/>
</dbReference>
<name>A0A4R9BI79_9MICO</name>
<dbReference type="InterPro" id="IPR046947">
    <property type="entry name" value="LytR-like"/>
</dbReference>
<dbReference type="InterPro" id="IPR001789">
    <property type="entry name" value="Sig_transdc_resp-reg_receiver"/>
</dbReference>
<dbReference type="Pfam" id="PF00072">
    <property type="entry name" value="Response_reg"/>
    <property type="match status" value="1"/>
</dbReference>
<evidence type="ECO:0000256" key="1">
    <source>
        <dbReference type="PROSITE-ProRule" id="PRU00169"/>
    </source>
</evidence>
<proteinExistence type="predicted"/>
<dbReference type="Proteomes" id="UP000298468">
    <property type="component" value="Unassembled WGS sequence"/>
</dbReference>
<dbReference type="SMART" id="SM00448">
    <property type="entry name" value="REC"/>
    <property type="match status" value="1"/>
</dbReference>
<dbReference type="GO" id="GO:0003677">
    <property type="term" value="F:DNA binding"/>
    <property type="evidence" value="ECO:0007669"/>
    <property type="project" value="InterPro"/>
</dbReference>
<accession>A0A4R9BI79</accession>